<dbReference type="Proteomes" id="UP000010796">
    <property type="component" value="Chromosome"/>
</dbReference>
<dbReference type="EMBL" id="CP003346">
    <property type="protein sequence ID" value="AGA80507.1"/>
    <property type="molecule type" value="Genomic_DNA"/>
</dbReference>
<keyword evidence="2" id="KW-1185">Reference proteome</keyword>
<proteinExistence type="predicted"/>
<organism evidence="1 2">
    <name type="scientific">Echinicola vietnamensis (strain DSM 17526 / LMG 23754 / KMM 6221)</name>
    <dbReference type="NCBI Taxonomy" id="926556"/>
    <lineage>
        <taxon>Bacteria</taxon>
        <taxon>Pseudomonadati</taxon>
        <taxon>Bacteroidota</taxon>
        <taxon>Cytophagia</taxon>
        <taxon>Cytophagales</taxon>
        <taxon>Cyclobacteriaceae</taxon>
        <taxon>Echinicola</taxon>
    </lineage>
</organism>
<reference evidence="2" key="1">
    <citation type="submission" date="2012-02" db="EMBL/GenBank/DDBJ databases">
        <title>The complete genome of Echinicola vietnamensis DSM 17526.</title>
        <authorList>
            <person name="Lucas S."/>
            <person name="Copeland A."/>
            <person name="Lapidus A."/>
            <person name="Glavina del Rio T."/>
            <person name="Dalin E."/>
            <person name="Tice H."/>
            <person name="Bruce D."/>
            <person name="Goodwin L."/>
            <person name="Pitluck S."/>
            <person name="Peters L."/>
            <person name="Ovchinnikova G."/>
            <person name="Teshima H."/>
            <person name="Kyrpides N."/>
            <person name="Mavromatis K."/>
            <person name="Ivanova N."/>
            <person name="Brettin T."/>
            <person name="Detter J.C."/>
            <person name="Han C."/>
            <person name="Larimer F."/>
            <person name="Land M."/>
            <person name="Hauser L."/>
            <person name="Markowitz V."/>
            <person name="Cheng J.-F."/>
            <person name="Hugenholtz P."/>
            <person name="Woyke T."/>
            <person name="Wu D."/>
            <person name="Brambilla E."/>
            <person name="Klenk H.-P."/>
            <person name="Eisen J.A."/>
        </authorList>
    </citation>
    <scope>NUCLEOTIDE SEQUENCE [LARGE SCALE GENOMIC DNA]</scope>
    <source>
        <strain evidence="2">DSM 17526 / LMG 23754 / KMM 6221</strain>
    </source>
</reference>
<sequence length="137" mass="15451">MLDKHMGFPAPEMLKFNFCTEFNISLKLHWDFTMAIIKKNGFLHIECTATGDRTIVGRNTYGNVRRNAGPCCGDNCGGWSLGAKVWAGLNVCCPIRRSQQVEILVENQGLKVFWGTYNQKEDCWFGSSRLKENASIP</sequence>
<protein>
    <submittedName>
        <fullName evidence="1">Uncharacterized protein</fullName>
    </submittedName>
</protein>
<evidence type="ECO:0000313" key="1">
    <source>
        <dbReference type="EMBL" id="AGA80507.1"/>
    </source>
</evidence>
<dbReference type="KEGG" id="evi:Echvi_4319"/>
<gene>
    <name evidence="1" type="ordered locus">Echvi_4319</name>
</gene>
<name>L0G4R6_ECHVK</name>
<accession>L0G4R6</accession>
<evidence type="ECO:0000313" key="2">
    <source>
        <dbReference type="Proteomes" id="UP000010796"/>
    </source>
</evidence>
<dbReference type="HOGENOM" id="CLU_1862024_0_0_10"/>
<dbReference type="AlphaFoldDB" id="L0G4R6"/>